<organism evidence="1 2">
    <name type="scientific">Hexamita inflata</name>
    <dbReference type="NCBI Taxonomy" id="28002"/>
    <lineage>
        <taxon>Eukaryota</taxon>
        <taxon>Metamonada</taxon>
        <taxon>Diplomonadida</taxon>
        <taxon>Hexamitidae</taxon>
        <taxon>Hexamitinae</taxon>
        <taxon>Hexamita</taxon>
    </lineage>
</organism>
<reference evidence="1 2" key="1">
    <citation type="submission" date="2024-07" db="EMBL/GenBank/DDBJ databases">
        <authorList>
            <person name="Akdeniz Z."/>
        </authorList>
    </citation>
    <scope>NUCLEOTIDE SEQUENCE [LARGE SCALE GENOMIC DNA]</scope>
</reference>
<protein>
    <submittedName>
        <fullName evidence="1">Hypothetical_protein</fullName>
    </submittedName>
</protein>
<dbReference type="EMBL" id="CAXDID020000439">
    <property type="protein sequence ID" value="CAL6091885.1"/>
    <property type="molecule type" value="Genomic_DNA"/>
</dbReference>
<sequence>MRSSALAPCSSSNLKQITQRKLTFMKTQKTLKSISSTYFPKKKICISSPNNFLKNDSVLQLYQNKNQSTSYDIQLQNYLNQYGKSEMLIQNTQLLTINTLIDNNKSDDVIQRQQQSTNYLQADDTQLELHNQLNNCFSKYAVEDQLS</sequence>
<name>A0ABP1LSI5_9EUKA</name>
<dbReference type="Proteomes" id="UP001642409">
    <property type="component" value="Unassembled WGS sequence"/>
</dbReference>
<keyword evidence="2" id="KW-1185">Reference proteome</keyword>
<evidence type="ECO:0000313" key="2">
    <source>
        <dbReference type="Proteomes" id="UP001642409"/>
    </source>
</evidence>
<accession>A0ABP1LSI5</accession>
<evidence type="ECO:0000313" key="1">
    <source>
        <dbReference type="EMBL" id="CAL6091885.1"/>
    </source>
</evidence>
<proteinExistence type="predicted"/>
<gene>
    <name evidence="1" type="ORF">HINF_LOCUS66001</name>
</gene>
<comment type="caution">
    <text evidence="1">The sequence shown here is derived from an EMBL/GenBank/DDBJ whole genome shotgun (WGS) entry which is preliminary data.</text>
</comment>